<dbReference type="InterPro" id="IPR006140">
    <property type="entry name" value="D-isomer_DH_NAD-bd"/>
</dbReference>
<dbReference type="PANTHER" id="PTHR43026">
    <property type="entry name" value="2-HYDROXYACID DEHYDROGENASE HOMOLOG 1-RELATED"/>
    <property type="match status" value="1"/>
</dbReference>
<evidence type="ECO:0000256" key="2">
    <source>
        <dbReference type="ARBA" id="ARBA00023002"/>
    </source>
</evidence>
<dbReference type="SUPFAM" id="SSF51735">
    <property type="entry name" value="NAD(P)-binding Rossmann-fold domains"/>
    <property type="match status" value="1"/>
</dbReference>
<sequence>MRVAFFSTKSYDKESFNNRLENTKHEFTYFEPKLDINTIALAKGFDAICSFVNDHLDIKTLTKLSEMGVKNILLRCAGYNQVDLKKAKELGFKICRVPAYSPEAVAEHALALLMTLSRKTHKAYNRVRENNYSLEGLTGFNIHGKKAGIIGTGAIGKAFCKIMIGMGCKVVAYDLYENEELKILGVQYIPMDELLAESDIISLHCPLTPDTFHLINQKTLTLMKDGVVIINTSRGALIETKAVIKALKSKKVGNLGIDVYEQEEDLFFQNRSEEILQDEQISRLMAFPNVLVTGHQAFLTNEALAQIAETTLKNLDELDAGKELTNEVLWKEE</sequence>
<dbReference type="OrthoDB" id="1522997at2"/>
<comment type="caution">
    <text evidence="7">The sequence shown here is derived from an EMBL/GenBank/DDBJ whole genome shotgun (WGS) entry which is preliminary data.</text>
</comment>
<dbReference type="PROSITE" id="PS00671">
    <property type="entry name" value="D_2_HYDROXYACID_DH_3"/>
    <property type="match status" value="1"/>
</dbReference>
<comment type="similarity">
    <text evidence="1 4">Belongs to the D-isomer specific 2-hydroxyacid dehydrogenase family.</text>
</comment>
<dbReference type="CDD" id="cd12183">
    <property type="entry name" value="LDH_like_2"/>
    <property type="match status" value="1"/>
</dbReference>
<dbReference type="InterPro" id="IPR029752">
    <property type="entry name" value="D-isomer_DH_CS1"/>
</dbReference>
<reference evidence="7 8" key="1">
    <citation type="submission" date="2019-08" db="EMBL/GenBank/DDBJ databases">
        <title>Genomes sequence of Algoriphagus aquimarinus ACAM450.</title>
        <authorList>
            <person name="Bowman J.P."/>
        </authorList>
    </citation>
    <scope>NUCLEOTIDE SEQUENCE [LARGE SCALE GENOMIC DNA]</scope>
    <source>
        <strain evidence="7 8">ACAM 450</strain>
    </source>
</reference>
<dbReference type="AlphaFoldDB" id="A0A5C7AVY4"/>
<evidence type="ECO:0000313" key="7">
    <source>
        <dbReference type="EMBL" id="TXE12447.1"/>
    </source>
</evidence>
<dbReference type="RefSeq" id="WP_146916229.1">
    <property type="nucleotide sequence ID" value="NZ_VORW01000003.1"/>
</dbReference>
<organism evidence="7 8">
    <name type="scientific">Algoriphagus aquimarinus</name>
    <dbReference type="NCBI Taxonomy" id="237018"/>
    <lineage>
        <taxon>Bacteria</taxon>
        <taxon>Pseudomonadati</taxon>
        <taxon>Bacteroidota</taxon>
        <taxon>Cytophagia</taxon>
        <taxon>Cytophagales</taxon>
        <taxon>Cyclobacteriaceae</taxon>
        <taxon>Algoriphagus</taxon>
    </lineage>
</organism>
<dbReference type="InterPro" id="IPR058205">
    <property type="entry name" value="D-LDH-like"/>
</dbReference>
<dbReference type="PROSITE" id="PS00065">
    <property type="entry name" value="D_2_HYDROXYACID_DH_1"/>
    <property type="match status" value="1"/>
</dbReference>
<gene>
    <name evidence="7" type="ORF">ESV85_07420</name>
</gene>
<feature type="domain" description="D-isomer specific 2-hydroxyacid dehydrogenase NAD-binding" evidence="6">
    <location>
        <begin position="110"/>
        <end position="297"/>
    </location>
</feature>
<name>A0A5C7AVY4_9BACT</name>
<dbReference type="Pfam" id="PF00389">
    <property type="entry name" value="2-Hacid_dh"/>
    <property type="match status" value="1"/>
</dbReference>
<evidence type="ECO:0000259" key="6">
    <source>
        <dbReference type="Pfam" id="PF02826"/>
    </source>
</evidence>
<keyword evidence="2 4" id="KW-0560">Oxidoreductase</keyword>
<dbReference type="GO" id="GO:0008720">
    <property type="term" value="F:D-lactate dehydrogenase (NAD+) activity"/>
    <property type="evidence" value="ECO:0007669"/>
    <property type="project" value="TreeGrafter"/>
</dbReference>
<feature type="domain" description="D-isomer specific 2-hydroxyacid dehydrogenase catalytic" evidence="5">
    <location>
        <begin position="4"/>
        <end position="328"/>
    </location>
</feature>
<dbReference type="EMBL" id="VORW01000003">
    <property type="protein sequence ID" value="TXE12447.1"/>
    <property type="molecule type" value="Genomic_DNA"/>
</dbReference>
<evidence type="ECO:0000256" key="4">
    <source>
        <dbReference type="RuleBase" id="RU003719"/>
    </source>
</evidence>
<dbReference type="PANTHER" id="PTHR43026:SF1">
    <property type="entry name" value="2-HYDROXYACID DEHYDROGENASE HOMOLOG 1-RELATED"/>
    <property type="match status" value="1"/>
</dbReference>
<dbReference type="Gene3D" id="3.40.50.720">
    <property type="entry name" value="NAD(P)-binding Rossmann-like Domain"/>
    <property type="match status" value="2"/>
</dbReference>
<dbReference type="InterPro" id="IPR036291">
    <property type="entry name" value="NAD(P)-bd_dom_sf"/>
</dbReference>
<evidence type="ECO:0000256" key="1">
    <source>
        <dbReference type="ARBA" id="ARBA00005854"/>
    </source>
</evidence>
<protein>
    <submittedName>
        <fullName evidence="7">2-hydroxyacid dehydrogenase</fullName>
    </submittedName>
</protein>
<dbReference type="PROSITE" id="PS00670">
    <property type="entry name" value="D_2_HYDROXYACID_DH_2"/>
    <property type="match status" value="1"/>
</dbReference>
<dbReference type="Pfam" id="PF02826">
    <property type="entry name" value="2-Hacid_dh_C"/>
    <property type="match status" value="1"/>
</dbReference>
<evidence type="ECO:0000259" key="5">
    <source>
        <dbReference type="Pfam" id="PF00389"/>
    </source>
</evidence>
<keyword evidence="3" id="KW-0520">NAD</keyword>
<dbReference type="SUPFAM" id="SSF52283">
    <property type="entry name" value="Formate/glycerate dehydrogenase catalytic domain-like"/>
    <property type="match status" value="1"/>
</dbReference>
<evidence type="ECO:0000256" key="3">
    <source>
        <dbReference type="ARBA" id="ARBA00023027"/>
    </source>
</evidence>
<dbReference type="InterPro" id="IPR006139">
    <property type="entry name" value="D-isomer_2_OHA_DH_cat_dom"/>
</dbReference>
<dbReference type="GO" id="GO:0051287">
    <property type="term" value="F:NAD binding"/>
    <property type="evidence" value="ECO:0007669"/>
    <property type="project" value="InterPro"/>
</dbReference>
<proteinExistence type="inferred from homology"/>
<dbReference type="Proteomes" id="UP000321935">
    <property type="component" value="Unassembled WGS sequence"/>
</dbReference>
<accession>A0A5C7AVY4</accession>
<dbReference type="InterPro" id="IPR029753">
    <property type="entry name" value="D-isomer_DH_CS"/>
</dbReference>
<evidence type="ECO:0000313" key="8">
    <source>
        <dbReference type="Proteomes" id="UP000321935"/>
    </source>
</evidence>